<feature type="chain" id="PRO_5040377397" evidence="2">
    <location>
        <begin position="18"/>
        <end position="230"/>
    </location>
</feature>
<feature type="region of interest" description="Disordered" evidence="1">
    <location>
        <begin position="164"/>
        <end position="230"/>
    </location>
</feature>
<keyword evidence="4" id="KW-1185">Reference proteome</keyword>
<keyword evidence="2" id="KW-0732">Signal</keyword>
<organism evidence="3 4">
    <name type="scientific">Mortierella polycephala</name>
    <dbReference type="NCBI Taxonomy" id="41804"/>
    <lineage>
        <taxon>Eukaryota</taxon>
        <taxon>Fungi</taxon>
        <taxon>Fungi incertae sedis</taxon>
        <taxon>Mucoromycota</taxon>
        <taxon>Mortierellomycotina</taxon>
        <taxon>Mortierellomycetes</taxon>
        <taxon>Mortierellales</taxon>
        <taxon>Mortierellaceae</taxon>
        <taxon>Mortierella</taxon>
    </lineage>
</organism>
<name>A0A9P6UA40_9FUNG</name>
<sequence length="230" mass="26168">MKFQSLFYIVVISTATATSLPPAHYAPSIASRTHVSMERRADIGNEYTISSQIDNSRGKHVIQVNHNDDSSVRQGFVAGRVHKTDRLEFARRYLSRRDLARGGKPSDSHNNVRSRATGAIERNIKPRDDKGIGKEEDAKIFSKRSDANVEKRDSIVITNVNNNSRTTTTYNSQHNVHYNDKDGKKDTKAHGRRPQKKKDQCECDNKDRDRRGRGRGKDQDRSKDKKPLHS</sequence>
<proteinExistence type="predicted"/>
<dbReference type="Proteomes" id="UP000726737">
    <property type="component" value="Unassembled WGS sequence"/>
</dbReference>
<protein>
    <submittedName>
        <fullName evidence="3">Uncharacterized protein</fullName>
    </submittedName>
</protein>
<evidence type="ECO:0000256" key="2">
    <source>
        <dbReference type="SAM" id="SignalP"/>
    </source>
</evidence>
<comment type="caution">
    <text evidence="3">The sequence shown here is derived from an EMBL/GenBank/DDBJ whole genome shotgun (WGS) entry which is preliminary data.</text>
</comment>
<reference evidence="3" key="1">
    <citation type="journal article" date="2020" name="Fungal Divers.">
        <title>Resolving the Mortierellaceae phylogeny through synthesis of multi-gene phylogenetics and phylogenomics.</title>
        <authorList>
            <person name="Vandepol N."/>
            <person name="Liber J."/>
            <person name="Desiro A."/>
            <person name="Na H."/>
            <person name="Kennedy M."/>
            <person name="Barry K."/>
            <person name="Grigoriev I.V."/>
            <person name="Miller A.N."/>
            <person name="O'Donnell K."/>
            <person name="Stajich J.E."/>
            <person name="Bonito G."/>
        </authorList>
    </citation>
    <scope>NUCLEOTIDE SEQUENCE</scope>
    <source>
        <strain evidence="3">KOD948</strain>
    </source>
</reference>
<dbReference type="EMBL" id="JAAAJA010000020">
    <property type="protein sequence ID" value="KAG0266251.1"/>
    <property type="molecule type" value="Genomic_DNA"/>
</dbReference>
<feature type="compositionally biased region" description="Basic and acidic residues" evidence="1">
    <location>
        <begin position="177"/>
        <end position="189"/>
    </location>
</feature>
<feature type="region of interest" description="Disordered" evidence="1">
    <location>
        <begin position="99"/>
        <end position="137"/>
    </location>
</feature>
<feature type="compositionally biased region" description="Basic and acidic residues" evidence="1">
    <location>
        <begin position="122"/>
        <end position="137"/>
    </location>
</feature>
<accession>A0A9P6UA40</accession>
<evidence type="ECO:0000256" key="1">
    <source>
        <dbReference type="SAM" id="MobiDB-lite"/>
    </source>
</evidence>
<feature type="compositionally biased region" description="Basic and acidic residues" evidence="1">
    <location>
        <begin position="197"/>
        <end position="230"/>
    </location>
</feature>
<evidence type="ECO:0000313" key="3">
    <source>
        <dbReference type="EMBL" id="KAG0266251.1"/>
    </source>
</evidence>
<gene>
    <name evidence="3" type="ORF">BG011_002948</name>
</gene>
<evidence type="ECO:0000313" key="4">
    <source>
        <dbReference type="Proteomes" id="UP000726737"/>
    </source>
</evidence>
<feature type="signal peptide" evidence="2">
    <location>
        <begin position="1"/>
        <end position="17"/>
    </location>
</feature>
<dbReference type="AlphaFoldDB" id="A0A9P6UA40"/>